<accession>A0A2R6PYX0</accession>
<dbReference type="GO" id="GO:0005794">
    <property type="term" value="C:Golgi apparatus"/>
    <property type="evidence" value="ECO:0007669"/>
    <property type="project" value="TreeGrafter"/>
</dbReference>
<dbReference type="Proteomes" id="UP000186601">
    <property type="component" value="Unassembled WGS sequence"/>
</dbReference>
<evidence type="ECO:0000256" key="1">
    <source>
        <dbReference type="ARBA" id="ARBA00004141"/>
    </source>
</evidence>
<dbReference type="InterPro" id="IPR001807">
    <property type="entry name" value="ClC"/>
</dbReference>
<keyword evidence="6 8" id="KW-0472">Membrane</keyword>
<dbReference type="GO" id="GO:0005769">
    <property type="term" value="C:early endosome"/>
    <property type="evidence" value="ECO:0007669"/>
    <property type="project" value="TreeGrafter"/>
</dbReference>
<evidence type="ECO:0008006" key="11">
    <source>
        <dbReference type="Google" id="ProtNLM"/>
    </source>
</evidence>
<evidence type="ECO:0000256" key="5">
    <source>
        <dbReference type="ARBA" id="ARBA00023065"/>
    </source>
</evidence>
<keyword evidence="4 8" id="KW-1133">Transmembrane helix</keyword>
<evidence type="ECO:0000313" key="9">
    <source>
        <dbReference type="EMBL" id="PSR99047.1"/>
    </source>
</evidence>
<sequence>MVKFNLQFAAFRRKHLADYPIIEAVTLATLTAMIGWFNRFLRIDMTEGMAILFRECDGGGDYDHLCQTSVQWPMAYSLFIATILRIGMVVVSYGSKVPAGIFVPSMAIGATFGRMVGIIVKAMERSSHQSGIFAVCKPDVPCITPGTYAFLGAAAALSGVMRITVTVVVIMFELTGALTYILPTMIVLLVTKAVGDFLGTNGIADEAIRFNGYPFLDKDDHAYNVPISKVMRADLHTLPVSDITVRGIEETLANTDVKGFPIVSTDSRNRLMGYIGRTELRYVLSGLLFSSFSPYVLLHCLKDKARKMQDMSLDTPCSFASESEDHDEVEFSGIATGPGVGMDEDISLELIETTASPDVFKLWPWVNQVGFTHDIWWWDSASCV</sequence>
<dbReference type="AlphaFoldDB" id="A0A2R6PYX0"/>
<keyword evidence="3 8" id="KW-0812">Transmembrane</keyword>
<feature type="transmembrane region" description="Helical" evidence="8">
    <location>
        <begin position="75"/>
        <end position="95"/>
    </location>
</feature>
<feature type="transmembrane region" description="Helical" evidence="8">
    <location>
        <begin position="101"/>
        <end position="120"/>
    </location>
</feature>
<evidence type="ECO:0000256" key="2">
    <source>
        <dbReference type="ARBA" id="ARBA00022448"/>
    </source>
</evidence>
<dbReference type="OrthoDB" id="44789at2759"/>
<dbReference type="GO" id="GO:0000324">
    <property type="term" value="C:fungal-type vacuole"/>
    <property type="evidence" value="ECO:0007669"/>
    <property type="project" value="TreeGrafter"/>
</dbReference>
<keyword evidence="10" id="KW-1185">Reference proteome</keyword>
<dbReference type="GO" id="GO:0005886">
    <property type="term" value="C:plasma membrane"/>
    <property type="evidence" value="ECO:0007669"/>
    <property type="project" value="TreeGrafter"/>
</dbReference>
<dbReference type="Gene3D" id="3.10.580.20">
    <property type="match status" value="1"/>
</dbReference>
<dbReference type="InterPro" id="IPR014743">
    <property type="entry name" value="Cl-channel_core"/>
</dbReference>
<keyword evidence="7" id="KW-0868">Chloride</keyword>
<gene>
    <name evidence="9" type="ORF">PHLCEN_2v4204</name>
</gene>
<dbReference type="EMBL" id="MLYV02000426">
    <property type="protein sequence ID" value="PSR99047.1"/>
    <property type="molecule type" value="Genomic_DNA"/>
</dbReference>
<evidence type="ECO:0000256" key="4">
    <source>
        <dbReference type="ARBA" id="ARBA00022989"/>
    </source>
</evidence>
<dbReference type="InterPro" id="IPR046342">
    <property type="entry name" value="CBS_dom_sf"/>
</dbReference>
<dbReference type="SUPFAM" id="SSF81340">
    <property type="entry name" value="Clc chloride channel"/>
    <property type="match status" value="1"/>
</dbReference>
<evidence type="ECO:0000256" key="3">
    <source>
        <dbReference type="ARBA" id="ARBA00022692"/>
    </source>
</evidence>
<dbReference type="Gene3D" id="1.10.3080.10">
    <property type="entry name" value="Clc chloride channel"/>
    <property type="match status" value="1"/>
</dbReference>
<comment type="subcellular location">
    <subcellularLocation>
        <location evidence="1">Membrane</location>
        <topology evidence="1">Multi-pass membrane protein</topology>
    </subcellularLocation>
</comment>
<comment type="caution">
    <text evidence="9">The sequence shown here is derived from an EMBL/GenBank/DDBJ whole genome shotgun (WGS) entry which is preliminary data.</text>
</comment>
<proteinExistence type="predicted"/>
<dbReference type="GO" id="GO:0006879">
    <property type="term" value="P:intracellular iron ion homeostasis"/>
    <property type="evidence" value="ECO:0007669"/>
    <property type="project" value="TreeGrafter"/>
</dbReference>
<dbReference type="PANTHER" id="PTHR45711">
    <property type="entry name" value="CHLORIDE CHANNEL PROTEIN"/>
    <property type="match status" value="1"/>
</dbReference>
<protein>
    <recommendedName>
        <fullName evidence="11">Chloride channel protein</fullName>
    </recommendedName>
</protein>
<keyword evidence="2" id="KW-0813">Transport</keyword>
<feature type="transmembrane region" description="Helical" evidence="8">
    <location>
        <begin position="20"/>
        <end position="41"/>
    </location>
</feature>
<dbReference type="GO" id="GO:0005783">
    <property type="term" value="C:endoplasmic reticulum"/>
    <property type="evidence" value="ECO:0007669"/>
    <property type="project" value="TreeGrafter"/>
</dbReference>
<dbReference type="SUPFAM" id="SSF54631">
    <property type="entry name" value="CBS-domain pair"/>
    <property type="match status" value="1"/>
</dbReference>
<dbReference type="PANTHER" id="PTHR45711:SF9">
    <property type="entry name" value="ANION_PROTON EXCHANGE TRANSPORTER GEF1"/>
    <property type="match status" value="1"/>
</dbReference>
<reference evidence="9 10" key="1">
    <citation type="submission" date="2018-02" db="EMBL/GenBank/DDBJ databases">
        <title>Genome sequence of the basidiomycete white-rot fungus Phlebia centrifuga.</title>
        <authorList>
            <person name="Granchi Z."/>
            <person name="Peng M."/>
            <person name="de Vries R.P."/>
            <person name="Hilden K."/>
            <person name="Makela M.R."/>
            <person name="Grigoriev I."/>
            <person name="Riley R."/>
        </authorList>
    </citation>
    <scope>NUCLEOTIDE SEQUENCE [LARGE SCALE GENOMIC DNA]</scope>
    <source>
        <strain evidence="9 10">FBCC195</strain>
    </source>
</reference>
<evidence type="ECO:0000256" key="8">
    <source>
        <dbReference type="SAM" id="Phobius"/>
    </source>
</evidence>
<dbReference type="GO" id="GO:0006878">
    <property type="term" value="P:intracellular copper ion homeostasis"/>
    <property type="evidence" value="ECO:0007669"/>
    <property type="project" value="TreeGrafter"/>
</dbReference>
<organism evidence="9 10">
    <name type="scientific">Hermanssonia centrifuga</name>
    <dbReference type="NCBI Taxonomy" id="98765"/>
    <lineage>
        <taxon>Eukaryota</taxon>
        <taxon>Fungi</taxon>
        <taxon>Dikarya</taxon>
        <taxon>Basidiomycota</taxon>
        <taxon>Agaricomycotina</taxon>
        <taxon>Agaricomycetes</taxon>
        <taxon>Polyporales</taxon>
        <taxon>Meruliaceae</taxon>
        <taxon>Hermanssonia</taxon>
    </lineage>
</organism>
<evidence type="ECO:0000256" key="6">
    <source>
        <dbReference type="ARBA" id="ARBA00023136"/>
    </source>
</evidence>
<feature type="transmembrane region" description="Helical" evidence="8">
    <location>
        <begin position="167"/>
        <end position="190"/>
    </location>
</feature>
<dbReference type="PRINTS" id="PR00762">
    <property type="entry name" value="CLCHANNEL"/>
</dbReference>
<keyword evidence="5" id="KW-0406">Ion transport</keyword>
<dbReference type="GO" id="GO:0005247">
    <property type="term" value="F:voltage-gated chloride channel activity"/>
    <property type="evidence" value="ECO:0007669"/>
    <property type="project" value="TreeGrafter"/>
</dbReference>
<feature type="transmembrane region" description="Helical" evidence="8">
    <location>
        <begin position="282"/>
        <end position="301"/>
    </location>
</feature>
<evidence type="ECO:0000256" key="7">
    <source>
        <dbReference type="ARBA" id="ARBA00023214"/>
    </source>
</evidence>
<dbReference type="Pfam" id="PF00654">
    <property type="entry name" value="Voltage_CLC"/>
    <property type="match status" value="1"/>
</dbReference>
<name>A0A2R6PYX0_9APHY</name>
<evidence type="ECO:0000313" key="10">
    <source>
        <dbReference type="Proteomes" id="UP000186601"/>
    </source>
</evidence>